<sequence>PDIKNSSFFFVSGIESFTTNVSVHATSTPFIKAASATVATSLYKPFLDPSPFPFTQNHFLELCICPTPTIIITTITNSKTQYFELCSRFNPSIHYMATKSINHGYFNGCTVIA</sequence>
<gene>
    <name evidence="1" type="ORF">M8C21_002314</name>
</gene>
<organism evidence="1 2">
    <name type="scientific">Ambrosia artemisiifolia</name>
    <name type="common">Common ragweed</name>
    <dbReference type="NCBI Taxonomy" id="4212"/>
    <lineage>
        <taxon>Eukaryota</taxon>
        <taxon>Viridiplantae</taxon>
        <taxon>Streptophyta</taxon>
        <taxon>Embryophyta</taxon>
        <taxon>Tracheophyta</taxon>
        <taxon>Spermatophyta</taxon>
        <taxon>Magnoliopsida</taxon>
        <taxon>eudicotyledons</taxon>
        <taxon>Gunneridae</taxon>
        <taxon>Pentapetalae</taxon>
        <taxon>asterids</taxon>
        <taxon>campanulids</taxon>
        <taxon>Asterales</taxon>
        <taxon>Asteraceae</taxon>
        <taxon>Asteroideae</taxon>
        <taxon>Heliantheae alliance</taxon>
        <taxon>Heliantheae</taxon>
        <taxon>Ambrosia</taxon>
    </lineage>
</organism>
<accession>A0AAD5CSA2</accession>
<keyword evidence="2" id="KW-1185">Reference proteome</keyword>
<comment type="caution">
    <text evidence="1">The sequence shown here is derived from an EMBL/GenBank/DDBJ whole genome shotgun (WGS) entry which is preliminary data.</text>
</comment>
<protein>
    <submittedName>
        <fullName evidence="1">Uncharacterized protein</fullName>
    </submittedName>
</protein>
<name>A0AAD5CSA2_AMBAR</name>
<dbReference type="Proteomes" id="UP001206925">
    <property type="component" value="Unassembled WGS sequence"/>
</dbReference>
<feature type="non-terminal residue" evidence="1">
    <location>
        <position position="113"/>
    </location>
</feature>
<evidence type="ECO:0000313" key="1">
    <source>
        <dbReference type="EMBL" id="KAI7747393.1"/>
    </source>
</evidence>
<dbReference type="AlphaFoldDB" id="A0AAD5CSA2"/>
<evidence type="ECO:0000313" key="2">
    <source>
        <dbReference type="Proteomes" id="UP001206925"/>
    </source>
</evidence>
<proteinExistence type="predicted"/>
<reference evidence="1" key="1">
    <citation type="submission" date="2022-06" db="EMBL/GenBank/DDBJ databases">
        <title>Uncovering the hologenomic basis of an extraordinary plant invasion.</title>
        <authorList>
            <person name="Bieker V.C."/>
            <person name="Martin M.D."/>
            <person name="Gilbert T."/>
            <person name="Hodgins K."/>
            <person name="Battlay P."/>
            <person name="Petersen B."/>
            <person name="Wilson J."/>
        </authorList>
    </citation>
    <scope>NUCLEOTIDE SEQUENCE</scope>
    <source>
        <strain evidence="1">AA19_3_7</strain>
        <tissue evidence="1">Leaf</tissue>
    </source>
</reference>
<dbReference type="EMBL" id="JAMZMK010006763">
    <property type="protein sequence ID" value="KAI7747393.1"/>
    <property type="molecule type" value="Genomic_DNA"/>
</dbReference>